<dbReference type="RefSeq" id="WP_028726961.1">
    <property type="nucleotide sequence ID" value="NZ_AUAE01000011.1"/>
</dbReference>
<evidence type="ECO:0000256" key="2">
    <source>
        <dbReference type="ARBA" id="ARBA00022475"/>
    </source>
</evidence>
<evidence type="ECO:0000313" key="8">
    <source>
        <dbReference type="EMBL" id="KKB59312.1"/>
    </source>
</evidence>
<evidence type="ECO:0000256" key="6">
    <source>
        <dbReference type="ARBA" id="ARBA00023315"/>
    </source>
</evidence>
<accession>A0A0F5JPH0</accession>
<evidence type="ECO:0000256" key="1">
    <source>
        <dbReference type="ARBA" id="ARBA00004533"/>
    </source>
</evidence>
<evidence type="ECO:0000256" key="4">
    <source>
        <dbReference type="ARBA" id="ARBA00022679"/>
    </source>
</evidence>
<keyword evidence="9" id="KW-1185">Reference proteome</keyword>
<evidence type="ECO:0000313" key="9">
    <source>
        <dbReference type="Proteomes" id="UP000033035"/>
    </source>
</evidence>
<keyword evidence="3" id="KW-0997">Cell inner membrane</keyword>
<dbReference type="STRING" id="1203610.HMPREF1536_00855"/>
<dbReference type="CDD" id="cd07984">
    <property type="entry name" value="LPLAT_LABLAT-like"/>
    <property type="match status" value="1"/>
</dbReference>
<gene>
    <name evidence="8" type="ORF">HMPREF1536_00855</name>
</gene>
<evidence type="ECO:0008006" key="10">
    <source>
        <dbReference type="Google" id="ProtNLM"/>
    </source>
</evidence>
<dbReference type="PANTHER" id="PTHR30606:SF10">
    <property type="entry name" value="PHOSPHATIDYLINOSITOL MANNOSIDE ACYLTRANSFERASE"/>
    <property type="match status" value="1"/>
</dbReference>
<evidence type="ECO:0000256" key="3">
    <source>
        <dbReference type="ARBA" id="ARBA00022519"/>
    </source>
</evidence>
<keyword evidence="7" id="KW-0812">Transmembrane</keyword>
<proteinExistence type="predicted"/>
<dbReference type="Pfam" id="PF03279">
    <property type="entry name" value="Lip_A_acyltrans"/>
    <property type="match status" value="1"/>
</dbReference>
<dbReference type="GO" id="GO:0016746">
    <property type="term" value="F:acyltransferase activity"/>
    <property type="evidence" value="ECO:0007669"/>
    <property type="project" value="UniProtKB-KW"/>
</dbReference>
<comment type="subcellular location">
    <subcellularLocation>
        <location evidence="1">Cell inner membrane</location>
    </subcellularLocation>
</comment>
<keyword evidence="4" id="KW-0808">Transferase</keyword>
<evidence type="ECO:0000256" key="7">
    <source>
        <dbReference type="SAM" id="Phobius"/>
    </source>
</evidence>
<evidence type="ECO:0000256" key="5">
    <source>
        <dbReference type="ARBA" id="ARBA00023136"/>
    </source>
</evidence>
<dbReference type="EMBL" id="AQHW01000005">
    <property type="protein sequence ID" value="KKB59312.1"/>
    <property type="molecule type" value="Genomic_DNA"/>
</dbReference>
<dbReference type="Proteomes" id="UP000033035">
    <property type="component" value="Unassembled WGS sequence"/>
</dbReference>
<dbReference type="GO" id="GO:0009247">
    <property type="term" value="P:glycolipid biosynthetic process"/>
    <property type="evidence" value="ECO:0007669"/>
    <property type="project" value="UniProtKB-ARBA"/>
</dbReference>
<protein>
    <recommendedName>
        <fullName evidence="10">Acetyltransferase</fullName>
    </recommendedName>
</protein>
<keyword evidence="2" id="KW-1003">Cell membrane</keyword>
<keyword evidence="7" id="KW-1133">Transmembrane helix</keyword>
<dbReference type="HOGENOM" id="CLU_049421_4_1_10"/>
<comment type="caution">
    <text evidence="8">The sequence shown here is derived from an EMBL/GenBank/DDBJ whole genome shotgun (WGS) entry which is preliminary data.</text>
</comment>
<keyword evidence="5 7" id="KW-0472">Membrane</keyword>
<organism evidence="8 9">
    <name type="scientific">Parabacteroides gordonii MS-1 = DSM 23371</name>
    <dbReference type="NCBI Taxonomy" id="1203610"/>
    <lineage>
        <taxon>Bacteria</taxon>
        <taxon>Pseudomonadati</taxon>
        <taxon>Bacteroidota</taxon>
        <taxon>Bacteroidia</taxon>
        <taxon>Bacteroidales</taxon>
        <taxon>Tannerellaceae</taxon>
        <taxon>Parabacteroides</taxon>
    </lineage>
</organism>
<reference evidence="8 9" key="1">
    <citation type="submission" date="2013-04" db="EMBL/GenBank/DDBJ databases">
        <title>The Genome Sequence of Parabacteroides gordonii DSM 23371.</title>
        <authorList>
            <consortium name="The Broad Institute Genomics Platform"/>
            <person name="Earl A."/>
            <person name="Ward D."/>
            <person name="Feldgarden M."/>
            <person name="Gevers D."/>
            <person name="Martens E."/>
            <person name="Sakamoto M."/>
            <person name="Benno Y."/>
            <person name="Suzuki N."/>
            <person name="Matsunaga N."/>
            <person name="Koshihara K."/>
            <person name="Seki M."/>
            <person name="Komiya H."/>
            <person name="Walker B."/>
            <person name="Young S."/>
            <person name="Zeng Q."/>
            <person name="Gargeya S."/>
            <person name="Fitzgerald M."/>
            <person name="Haas B."/>
            <person name="Abouelleil A."/>
            <person name="Allen A.W."/>
            <person name="Alvarado L."/>
            <person name="Arachchi H.M."/>
            <person name="Berlin A.M."/>
            <person name="Chapman S.B."/>
            <person name="Gainer-Dewar J."/>
            <person name="Goldberg J."/>
            <person name="Griggs A."/>
            <person name="Gujja S."/>
            <person name="Hansen M."/>
            <person name="Howarth C."/>
            <person name="Imamovic A."/>
            <person name="Ireland A."/>
            <person name="Larimer J."/>
            <person name="McCowan C."/>
            <person name="Murphy C."/>
            <person name="Pearson M."/>
            <person name="Poon T.W."/>
            <person name="Priest M."/>
            <person name="Roberts A."/>
            <person name="Saif S."/>
            <person name="Shea T."/>
            <person name="Sisk P."/>
            <person name="Sykes S."/>
            <person name="Wortman J."/>
            <person name="Nusbaum C."/>
            <person name="Birren B."/>
        </authorList>
    </citation>
    <scope>NUCLEOTIDE SEQUENCE [LARGE SCALE GENOMIC DNA]</scope>
    <source>
        <strain evidence="8 9">MS-1</strain>
    </source>
</reference>
<name>A0A0F5JPH0_9BACT</name>
<dbReference type="AlphaFoldDB" id="A0A0F5JPH0"/>
<feature type="transmembrane region" description="Helical" evidence="7">
    <location>
        <begin position="20"/>
        <end position="40"/>
    </location>
</feature>
<dbReference type="PANTHER" id="PTHR30606">
    <property type="entry name" value="LIPID A BIOSYNTHESIS LAUROYL ACYLTRANSFERASE"/>
    <property type="match status" value="1"/>
</dbReference>
<dbReference type="InterPro" id="IPR004960">
    <property type="entry name" value="LipA_acyltrans"/>
</dbReference>
<keyword evidence="6" id="KW-0012">Acyltransferase</keyword>
<sequence>MWNKIQYGLIFAWAKLHAFLPMPVLYVLSDILYVLIYRVIRYRLRVVRRNMEASFPDKSEIELRRLEKAFYHHFADYIVETIKLAHISPEEVLRRAHIKNPEVATRLQAEGQNTVMMLMGHYGNWEWFSASSLVFTDSRLWQIYRPLNNKAVDRLFIYLRTRFGSYGMKKNDTVRDMMTLKRENSKNIVIFIADQTPSKANLHYWTTFLNQDTAILNGAERIARKLDLPVIFLDVQKVKRGYYTVEFKLMTAHAKETAENEITESYARMTEKMILRNPAYWLWTHKRWKYKREDAE</sequence>
<dbReference type="PATRIC" id="fig|1203610.3.peg.880"/>
<dbReference type="GO" id="GO:0005886">
    <property type="term" value="C:plasma membrane"/>
    <property type="evidence" value="ECO:0007669"/>
    <property type="project" value="UniProtKB-SubCell"/>
</dbReference>